<comment type="caution">
    <text evidence="1">The sequence shown here is derived from an EMBL/GenBank/DDBJ whole genome shotgun (WGS) entry which is preliminary data.</text>
</comment>
<gene>
    <name evidence="1" type="ORF">LCGC14_2707630</name>
</gene>
<feature type="non-terminal residue" evidence="1">
    <location>
        <position position="1"/>
    </location>
</feature>
<organism evidence="1">
    <name type="scientific">marine sediment metagenome</name>
    <dbReference type="NCBI Taxonomy" id="412755"/>
    <lineage>
        <taxon>unclassified sequences</taxon>
        <taxon>metagenomes</taxon>
        <taxon>ecological metagenomes</taxon>
    </lineage>
</organism>
<evidence type="ECO:0000313" key="1">
    <source>
        <dbReference type="EMBL" id="KKK91969.1"/>
    </source>
</evidence>
<name>A0A0F9BMY5_9ZZZZ</name>
<proteinExistence type="predicted"/>
<sequence>PCDSGLGGPYPLGGIAYAEGQSPEVQLIATVTITFAIQ</sequence>
<dbReference type="AlphaFoldDB" id="A0A0F9BMY5"/>
<protein>
    <submittedName>
        <fullName evidence="1">Uncharacterized protein</fullName>
    </submittedName>
</protein>
<dbReference type="EMBL" id="LAZR01048422">
    <property type="protein sequence ID" value="KKK91969.1"/>
    <property type="molecule type" value="Genomic_DNA"/>
</dbReference>
<accession>A0A0F9BMY5</accession>
<reference evidence="1" key="1">
    <citation type="journal article" date="2015" name="Nature">
        <title>Complex archaea that bridge the gap between prokaryotes and eukaryotes.</title>
        <authorList>
            <person name="Spang A."/>
            <person name="Saw J.H."/>
            <person name="Jorgensen S.L."/>
            <person name="Zaremba-Niedzwiedzka K."/>
            <person name="Martijn J."/>
            <person name="Lind A.E."/>
            <person name="van Eijk R."/>
            <person name="Schleper C."/>
            <person name="Guy L."/>
            <person name="Ettema T.J."/>
        </authorList>
    </citation>
    <scope>NUCLEOTIDE SEQUENCE</scope>
</reference>